<keyword evidence="5" id="KW-0539">Nucleus</keyword>
<evidence type="ECO:0000313" key="8">
    <source>
        <dbReference type="EMBL" id="KAL1567450.1"/>
    </source>
</evidence>
<feature type="region of interest" description="Disordered" evidence="7">
    <location>
        <begin position="1073"/>
        <end position="1146"/>
    </location>
</feature>
<evidence type="ECO:0000256" key="1">
    <source>
        <dbReference type="ARBA" id="ARBA00004123"/>
    </source>
</evidence>
<evidence type="ECO:0000256" key="4">
    <source>
        <dbReference type="ARBA" id="ARBA00023187"/>
    </source>
</evidence>
<feature type="compositionally biased region" description="Basic and acidic residues" evidence="7">
    <location>
        <begin position="566"/>
        <end position="578"/>
    </location>
</feature>
<dbReference type="FunFam" id="1.25.40.10:FF:000064">
    <property type="entry name" value="Putative pre-mrna-processing factor 39"/>
    <property type="match status" value="1"/>
</dbReference>
<proteinExistence type="inferred from homology"/>
<name>A0ABD1IFF6_SALDI</name>
<keyword evidence="4" id="KW-0508">mRNA splicing</keyword>
<gene>
    <name evidence="8" type="ORF">AAHA92_02927</name>
</gene>
<evidence type="ECO:0000256" key="3">
    <source>
        <dbReference type="ARBA" id="ARBA00022737"/>
    </source>
</evidence>
<evidence type="ECO:0000313" key="9">
    <source>
        <dbReference type="Proteomes" id="UP001567538"/>
    </source>
</evidence>
<feature type="compositionally biased region" description="Basic and acidic residues" evidence="7">
    <location>
        <begin position="791"/>
        <end position="807"/>
    </location>
</feature>
<dbReference type="SUPFAM" id="SSF48452">
    <property type="entry name" value="TPR-like"/>
    <property type="match status" value="1"/>
</dbReference>
<feature type="compositionally biased region" description="Basic and acidic residues" evidence="7">
    <location>
        <begin position="773"/>
        <end position="783"/>
    </location>
</feature>
<feature type="region of interest" description="Disordered" evidence="7">
    <location>
        <begin position="868"/>
        <end position="930"/>
    </location>
</feature>
<feature type="compositionally biased region" description="Polar residues" evidence="7">
    <location>
        <begin position="1096"/>
        <end position="1116"/>
    </location>
</feature>
<evidence type="ECO:0008006" key="10">
    <source>
        <dbReference type="Google" id="ProtNLM"/>
    </source>
</evidence>
<dbReference type="SMART" id="SM00386">
    <property type="entry name" value="HAT"/>
    <property type="match status" value="4"/>
</dbReference>
<dbReference type="Pfam" id="PF23240">
    <property type="entry name" value="HAT_PRP39_N"/>
    <property type="match status" value="1"/>
</dbReference>
<feature type="compositionally biased region" description="Polar residues" evidence="7">
    <location>
        <begin position="877"/>
        <end position="894"/>
    </location>
</feature>
<reference evidence="8 9" key="1">
    <citation type="submission" date="2024-06" db="EMBL/GenBank/DDBJ databases">
        <title>A chromosome level genome sequence of Diviner's sage (Salvia divinorum).</title>
        <authorList>
            <person name="Ford S.A."/>
            <person name="Ro D.-K."/>
            <person name="Ness R.W."/>
            <person name="Phillips M.A."/>
        </authorList>
    </citation>
    <scope>NUCLEOTIDE SEQUENCE [LARGE SCALE GENOMIC DNA]</scope>
    <source>
        <strain evidence="8">SAF-2024a</strain>
        <tissue evidence="8">Leaf</tissue>
    </source>
</reference>
<dbReference type="EMBL" id="JBEAFC010000002">
    <property type="protein sequence ID" value="KAL1567450.1"/>
    <property type="molecule type" value="Genomic_DNA"/>
</dbReference>
<feature type="compositionally biased region" description="Polar residues" evidence="7">
    <location>
        <begin position="903"/>
        <end position="930"/>
    </location>
</feature>
<feature type="region of interest" description="Disordered" evidence="7">
    <location>
        <begin position="999"/>
        <end position="1041"/>
    </location>
</feature>
<dbReference type="PANTHER" id="PTHR17204:SF26">
    <property type="entry name" value="PRE-MRNA-PROCESSING FACTOR 39-2"/>
    <property type="match status" value="1"/>
</dbReference>
<keyword evidence="9" id="KW-1185">Reference proteome</keyword>
<dbReference type="InterPro" id="IPR059164">
    <property type="entry name" value="HAT_PRP39_C"/>
</dbReference>
<comment type="similarity">
    <text evidence="6">Belongs to the PRP39 family.</text>
</comment>
<sequence>MAAPSSAASNLSKYSTSITLISISLSEKVSNVISDCPQDYNSWGSLISELETASPEDINTISLAYESFLSRFPLCHWHLDKYAYQKAKFCNSQEAVDIYERAVEVAMYSVGFWSDYFTFAAACFESPVDIRRLFDRAISFVGKDYFCHVLWDKYMKYEFSQEGWSFLAQSYIWALRFPTKKLRLYYDNFKQFVANLEEEIGYEKNYSIVEQISVACAAMELSKDEIALVIKDMLDSSSRTLKSKALDRYRYIGEEFYLEACRMDGKVKRFESRIQRRFFDVTPLDDDQLINWHLYLDFIEKEDNLDRTMKLYERCLIPCACYPEFWIRYVEFLESKGGRELAISALARATQIFLKTAPEIHLFDARFKEHIGEARGARAALALCDPKTDSNFIESIAAQANLERRLGNFAAASATYEKALKKAREKQKLHLLPTLYLHFARLTFLTTGSTAACRDVLIEGIQQVPHCRFLLEELVKFAMTHEGPSHLSIINSVMADAISPRLEENEGLDAKDRENLSCLFLEFVNLCGTLHDIKEAWNRHVKLFPQLLRLKMSSKHPAPGSYRIGSTRDKKGKYDHPVLSRPSTNHSNQRHGEEQVPESSAPLMDQSSNAKEKLQLPSSKEVLSNVDESRDSEPATVSCQSREDGLGPMVVAVEFSDHATGNALTARDSVQDFSSQHRGDEPGPMDIGAELGIQSKEDEVGKSIEITESIEACQSSLPNVQLELDHELNQLKCSASSNHNSLKSQEKESRELIPVTCAEYGTSPKSIHSVDSLKVHGESERDGSVSFQHNAPKDVHHPEEPSSTRGDSVEIDHVVQAPRHAVSWFQDQNQAQDRELKLQQSPYIDRHKLVTNQGSGRRSQLEVGAVADDKATEQDEPATNQHNTQKFPARQQRSQSEDKATDLDQQMDTLTSPTSISMSGGQQPVSSQPFSYAQQNMNPAAPATQQQWQEQQSLAMNQMMLQYHYQQQQLLQQQYQQQLQMQHPYYQMQHQYLTQQPYQVQPPQQQYGEQQQQPQIQQGCEPHLNPQQAHDTQYQQPQGAAYQAHQLEYQQHTSQEQQQLLWQQQYQQYQLLQHQQQQGSMNTQGHNVHHHPPRQPNEQLHQYHQSHPQNKFTQHMNRNRQDTPDYAAVGASSSPRVGARSPQVSQ</sequence>
<feature type="region of interest" description="Disordered" evidence="7">
    <location>
        <begin position="773"/>
        <end position="807"/>
    </location>
</feature>
<keyword evidence="3" id="KW-0677">Repeat</keyword>
<dbReference type="Proteomes" id="UP001567538">
    <property type="component" value="Unassembled WGS sequence"/>
</dbReference>
<feature type="compositionally biased region" description="Low complexity" evidence="7">
    <location>
        <begin position="999"/>
        <end position="1018"/>
    </location>
</feature>
<dbReference type="Pfam" id="PF23241">
    <property type="entry name" value="HAT_PRP39_C"/>
    <property type="match status" value="1"/>
</dbReference>
<evidence type="ECO:0000256" key="2">
    <source>
        <dbReference type="ARBA" id="ARBA00022664"/>
    </source>
</evidence>
<dbReference type="InterPro" id="IPR003107">
    <property type="entry name" value="HAT"/>
</dbReference>
<evidence type="ECO:0000256" key="7">
    <source>
        <dbReference type="SAM" id="MobiDB-lite"/>
    </source>
</evidence>
<protein>
    <recommendedName>
        <fullName evidence="10">Pre-mRNA-processing factor 39</fullName>
    </recommendedName>
</protein>
<keyword evidence="2" id="KW-0507">mRNA processing</keyword>
<organism evidence="8 9">
    <name type="scientific">Salvia divinorum</name>
    <name type="common">Maria pastora</name>
    <name type="synonym">Diviner's sage</name>
    <dbReference type="NCBI Taxonomy" id="28513"/>
    <lineage>
        <taxon>Eukaryota</taxon>
        <taxon>Viridiplantae</taxon>
        <taxon>Streptophyta</taxon>
        <taxon>Embryophyta</taxon>
        <taxon>Tracheophyta</taxon>
        <taxon>Spermatophyta</taxon>
        <taxon>Magnoliopsida</taxon>
        <taxon>eudicotyledons</taxon>
        <taxon>Gunneridae</taxon>
        <taxon>Pentapetalae</taxon>
        <taxon>asterids</taxon>
        <taxon>lamiids</taxon>
        <taxon>Lamiales</taxon>
        <taxon>Lamiaceae</taxon>
        <taxon>Nepetoideae</taxon>
        <taxon>Mentheae</taxon>
        <taxon>Salviinae</taxon>
        <taxon>Salvia</taxon>
        <taxon>Salvia subgen. Calosphace</taxon>
    </lineage>
</organism>
<comment type="caution">
    <text evidence="8">The sequence shown here is derived from an EMBL/GenBank/DDBJ whole genome shotgun (WGS) entry which is preliminary data.</text>
</comment>
<dbReference type="GO" id="GO:0006397">
    <property type="term" value="P:mRNA processing"/>
    <property type="evidence" value="ECO:0007669"/>
    <property type="project" value="UniProtKB-KW"/>
</dbReference>
<accession>A0ABD1IFF6</accession>
<dbReference type="GO" id="GO:0005634">
    <property type="term" value="C:nucleus"/>
    <property type="evidence" value="ECO:0007669"/>
    <property type="project" value="UniProtKB-SubCell"/>
</dbReference>
<dbReference type="InterPro" id="IPR011990">
    <property type="entry name" value="TPR-like_helical_dom_sf"/>
</dbReference>
<evidence type="ECO:0000256" key="5">
    <source>
        <dbReference type="ARBA" id="ARBA00023242"/>
    </source>
</evidence>
<dbReference type="AlphaFoldDB" id="A0ABD1IFF6"/>
<comment type="subcellular location">
    <subcellularLocation>
        <location evidence="1">Nucleus</location>
    </subcellularLocation>
</comment>
<evidence type="ECO:0000256" key="6">
    <source>
        <dbReference type="ARBA" id="ARBA00038019"/>
    </source>
</evidence>
<feature type="region of interest" description="Disordered" evidence="7">
    <location>
        <begin position="555"/>
        <end position="643"/>
    </location>
</feature>
<dbReference type="GO" id="GO:0008380">
    <property type="term" value="P:RNA splicing"/>
    <property type="evidence" value="ECO:0007669"/>
    <property type="project" value="UniProtKB-KW"/>
</dbReference>
<dbReference type="Gene3D" id="1.25.40.10">
    <property type="entry name" value="Tetratricopeptide repeat domain"/>
    <property type="match status" value="2"/>
</dbReference>
<dbReference type="FunFam" id="1.25.40.10:FF:000159">
    <property type="entry name" value="Tetratricopeptide repeat (TPR)-like superfamily protein"/>
    <property type="match status" value="1"/>
</dbReference>
<dbReference type="PANTHER" id="PTHR17204">
    <property type="entry name" value="PRE-MRNA PROCESSING PROTEIN PRP39-RELATED"/>
    <property type="match status" value="1"/>
</dbReference>